<feature type="transmembrane region" description="Helical" evidence="7">
    <location>
        <begin position="288"/>
        <end position="307"/>
    </location>
</feature>
<reference evidence="10 11" key="2">
    <citation type="submission" date="2025-05" db="UniProtKB">
        <authorList>
            <consortium name="RefSeq"/>
        </authorList>
    </citation>
    <scope>IDENTIFICATION</scope>
    <source>
        <tissue evidence="10 11">Leaf</tissue>
    </source>
</reference>
<accession>A0A9R0IC53</accession>
<dbReference type="GO" id="GO:0022857">
    <property type="term" value="F:transmembrane transporter activity"/>
    <property type="evidence" value="ECO:0007669"/>
    <property type="project" value="InterPro"/>
</dbReference>
<dbReference type="InterPro" id="IPR036259">
    <property type="entry name" value="MFS_trans_sf"/>
</dbReference>
<feature type="transmembrane region" description="Helical" evidence="7">
    <location>
        <begin position="367"/>
        <end position="385"/>
    </location>
</feature>
<feature type="transmembrane region" description="Helical" evidence="7">
    <location>
        <begin position="342"/>
        <end position="360"/>
    </location>
</feature>
<dbReference type="Proteomes" id="UP000813463">
    <property type="component" value="Chromosome 4"/>
</dbReference>
<dbReference type="SUPFAM" id="SSF103473">
    <property type="entry name" value="MFS general substrate transporter"/>
    <property type="match status" value="1"/>
</dbReference>
<keyword evidence="2" id="KW-0813">Transport</keyword>
<protein>
    <submittedName>
        <fullName evidence="10 11">Organic cation/carnitine transporter 7</fullName>
    </submittedName>
</protein>
<feature type="transmembrane region" description="Helical" evidence="7">
    <location>
        <begin position="391"/>
        <end position="414"/>
    </location>
</feature>
<feature type="domain" description="Major facilitator superfamily (MFS) profile" evidence="8">
    <location>
        <begin position="29"/>
        <end position="480"/>
    </location>
</feature>
<evidence type="ECO:0000313" key="10">
    <source>
        <dbReference type="RefSeq" id="XP_021846466.2"/>
    </source>
</evidence>
<feature type="transmembrane region" description="Helical" evidence="7">
    <location>
        <begin position="153"/>
        <end position="174"/>
    </location>
</feature>
<evidence type="ECO:0000259" key="8">
    <source>
        <dbReference type="PROSITE" id="PS50850"/>
    </source>
</evidence>
<sequence length="519" mass="56606">MADKVSLTYTYTVDDALVTMGFGKLQYLVLAYAGMAWVSEAMEMMILSFVGPAVKYAWDLSPKQESLITTVVFAGMLVGAFSWGYVSDKYGRRKGFIFSAIVTCAAGLVSAAAPNYVVLLVARCIVGLGLGAGPVLLTWFLEFVPAPSRGKWMVLFQAFWTVGSITEAALAWIIMPRLGWRWLLGLSVVPSFILLVFYFITPESPRFLCLKGRKKEALQVLEKIARINGKELPAGVLVSDRELEEINNPTLKEGKDEDTVAAKYKDSDMSIFQTFKVLLSRKLAPTTLLLWVVFFGNAFAYYGLVLLTTQLNNKDNTCDSKGVPVPIPKPRGSVADIDYRDVFITSLAELPGLVIAGILIDRLGRKYSMAVLFVACSIFLFPLVSHRSDTVTTVLMFGARAAIMGTFTIAFIFAPEIYPTSVRNTGFGTASSMARIGAMVSPYVAVALVQTCHKMAAILFFAGVVLAAGVCVVLIPYETKGRQLTDSIASNKNDIPKAVSLTQQQGPQHKPPTTSHNNV</sequence>
<dbReference type="RefSeq" id="XP_021846466.2">
    <property type="nucleotide sequence ID" value="XM_021990774.2"/>
</dbReference>
<organism evidence="9 10">
    <name type="scientific">Spinacia oleracea</name>
    <name type="common">Spinach</name>
    <dbReference type="NCBI Taxonomy" id="3562"/>
    <lineage>
        <taxon>Eukaryota</taxon>
        <taxon>Viridiplantae</taxon>
        <taxon>Streptophyta</taxon>
        <taxon>Embryophyta</taxon>
        <taxon>Tracheophyta</taxon>
        <taxon>Spermatophyta</taxon>
        <taxon>Magnoliopsida</taxon>
        <taxon>eudicotyledons</taxon>
        <taxon>Gunneridae</taxon>
        <taxon>Pentapetalae</taxon>
        <taxon>Caryophyllales</taxon>
        <taxon>Chenopodiaceae</taxon>
        <taxon>Chenopodioideae</taxon>
        <taxon>Anserineae</taxon>
        <taxon>Spinacia</taxon>
    </lineage>
</organism>
<evidence type="ECO:0000256" key="1">
    <source>
        <dbReference type="ARBA" id="ARBA00004141"/>
    </source>
</evidence>
<feature type="transmembrane region" description="Helical" evidence="7">
    <location>
        <begin position="27"/>
        <end position="47"/>
    </location>
</feature>
<proteinExistence type="predicted"/>
<feature type="transmembrane region" description="Helical" evidence="7">
    <location>
        <begin position="455"/>
        <end position="477"/>
    </location>
</feature>
<dbReference type="KEGG" id="soe:110786244"/>
<dbReference type="InterPro" id="IPR011701">
    <property type="entry name" value="MFS"/>
</dbReference>
<dbReference type="GO" id="GO:0016020">
    <property type="term" value="C:membrane"/>
    <property type="evidence" value="ECO:0000318"/>
    <property type="project" value="GO_Central"/>
</dbReference>
<comment type="subcellular location">
    <subcellularLocation>
        <location evidence="1">Membrane</location>
        <topology evidence="1">Multi-pass membrane protein</topology>
    </subcellularLocation>
</comment>
<evidence type="ECO:0000256" key="6">
    <source>
        <dbReference type="SAM" id="MobiDB-lite"/>
    </source>
</evidence>
<dbReference type="InterPro" id="IPR020846">
    <property type="entry name" value="MFS_dom"/>
</dbReference>
<feature type="transmembrane region" description="Helical" evidence="7">
    <location>
        <begin position="95"/>
        <end position="114"/>
    </location>
</feature>
<evidence type="ECO:0000313" key="9">
    <source>
        <dbReference type="Proteomes" id="UP000813463"/>
    </source>
</evidence>
<evidence type="ECO:0000313" key="11">
    <source>
        <dbReference type="RefSeq" id="XP_056697264.1"/>
    </source>
</evidence>
<keyword evidence="5 7" id="KW-0472">Membrane</keyword>
<dbReference type="PANTHER" id="PTHR23511">
    <property type="entry name" value="SYNAPTIC VESICLE GLYCOPROTEIN 2"/>
    <property type="match status" value="1"/>
</dbReference>
<evidence type="ECO:0000256" key="3">
    <source>
        <dbReference type="ARBA" id="ARBA00022692"/>
    </source>
</evidence>
<feature type="transmembrane region" description="Helical" evidence="7">
    <location>
        <begin position="67"/>
        <end position="86"/>
    </location>
</feature>
<evidence type="ECO:0000256" key="5">
    <source>
        <dbReference type="ARBA" id="ARBA00023136"/>
    </source>
</evidence>
<keyword evidence="9" id="KW-1185">Reference proteome</keyword>
<dbReference type="Gene3D" id="1.20.1250.20">
    <property type="entry name" value="MFS general substrate transporter like domains"/>
    <property type="match status" value="1"/>
</dbReference>
<dbReference type="GeneID" id="110786244"/>
<feature type="region of interest" description="Disordered" evidence="6">
    <location>
        <begin position="500"/>
        <end position="519"/>
    </location>
</feature>
<gene>
    <name evidence="10 11" type="primary">LOC110786244</name>
</gene>
<keyword evidence="3 7" id="KW-0812">Transmembrane</keyword>
<dbReference type="RefSeq" id="XP_056697264.1">
    <property type="nucleotide sequence ID" value="XM_056841286.1"/>
</dbReference>
<evidence type="ECO:0000256" key="7">
    <source>
        <dbReference type="SAM" id="Phobius"/>
    </source>
</evidence>
<dbReference type="Pfam" id="PF00083">
    <property type="entry name" value="Sugar_tr"/>
    <property type="match status" value="1"/>
</dbReference>
<dbReference type="InterPro" id="IPR005828">
    <property type="entry name" value="MFS_sugar_transport-like"/>
</dbReference>
<dbReference type="AlphaFoldDB" id="A0A9R0IC53"/>
<feature type="transmembrane region" description="Helical" evidence="7">
    <location>
        <begin position="180"/>
        <end position="201"/>
    </location>
</feature>
<dbReference type="PANTHER" id="PTHR23511:SF5">
    <property type="entry name" value="MAJOR FACILITATOR-TYPE TRANSPORTER HXNZ-RELATED"/>
    <property type="match status" value="1"/>
</dbReference>
<feature type="transmembrane region" description="Helical" evidence="7">
    <location>
        <begin position="120"/>
        <end position="141"/>
    </location>
</feature>
<reference evidence="9" key="1">
    <citation type="journal article" date="2021" name="Nat. Commun.">
        <title>Genomic analyses provide insights into spinach domestication and the genetic basis of agronomic traits.</title>
        <authorList>
            <person name="Cai X."/>
            <person name="Sun X."/>
            <person name="Xu C."/>
            <person name="Sun H."/>
            <person name="Wang X."/>
            <person name="Ge C."/>
            <person name="Zhang Z."/>
            <person name="Wang Q."/>
            <person name="Fei Z."/>
            <person name="Jiao C."/>
            <person name="Wang Q."/>
        </authorList>
    </citation>
    <scope>NUCLEOTIDE SEQUENCE [LARGE SCALE GENOMIC DNA]</scope>
    <source>
        <strain evidence="9">cv. Varoflay</strain>
    </source>
</reference>
<dbReference type="Pfam" id="PF07690">
    <property type="entry name" value="MFS_1"/>
    <property type="match status" value="1"/>
</dbReference>
<name>A0A9R0IC53_SPIOL</name>
<keyword evidence="4 7" id="KW-1133">Transmembrane helix</keyword>
<evidence type="ECO:0000256" key="4">
    <source>
        <dbReference type="ARBA" id="ARBA00022989"/>
    </source>
</evidence>
<evidence type="ECO:0000256" key="2">
    <source>
        <dbReference type="ARBA" id="ARBA00022448"/>
    </source>
</evidence>
<dbReference type="PROSITE" id="PS50850">
    <property type="entry name" value="MFS"/>
    <property type="match status" value="1"/>
</dbReference>
<feature type="transmembrane region" description="Helical" evidence="7">
    <location>
        <begin position="426"/>
        <end position="449"/>
    </location>
</feature>